<dbReference type="EMBL" id="UOYO01000026">
    <property type="protein sequence ID" value="VAY87457.1"/>
    <property type="molecule type" value="Genomic_DNA"/>
</dbReference>
<dbReference type="InterPro" id="IPR015424">
    <property type="entry name" value="PyrdxlP-dep_Trfase"/>
</dbReference>
<evidence type="ECO:0000256" key="2">
    <source>
        <dbReference type="ARBA" id="ARBA00022576"/>
    </source>
</evidence>
<proteinExistence type="predicted"/>
<dbReference type="PANTHER" id="PTHR42832:SF1">
    <property type="entry name" value="GLUTAMATE-PYRUVATE AMINOTRANSFERASE ALAC"/>
    <property type="match status" value="1"/>
</dbReference>
<name>A0A3B1DT25_9ZZZZ</name>
<dbReference type="SUPFAM" id="SSF53383">
    <property type="entry name" value="PLP-dependent transferases"/>
    <property type="match status" value="1"/>
</dbReference>
<feature type="domain" description="Aminotransferase class I/classII large" evidence="4">
    <location>
        <begin position="34"/>
        <end position="391"/>
    </location>
</feature>
<gene>
    <name evidence="5" type="ORF">MNB_ARC-1_388</name>
</gene>
<dbReference type="GO" id="GO:0030170">
    <property type="term" value="F:pyridoxal phosphate binding"/>
    <property type="evidence" value="ECO:0007669"/>
    <property type="project" value="InterPro"/>
</dbReference>
<accession>A0A3B1DT25</accession>
<keyword evidence="2 5" id="KW-0032">Aminotransferase</keyword>
<sequence length="408" mass="45997">MFDEIKFNRVDNLPEYVFAQINDIKAKLKKEGHDIIDFSMGNPDGDTPVHIVESLVDSARASGTHGYSPSQGIPEVLDSIALWYKKRYNVVLDTKTQTIATIGSKDGYSHLAYAITNPGDVVVVPTPTYPIHAYSFILAGGVVENLKLVFDEHYNIDEDKFFEDLEHIFISANSKPKYVLVNFPHNPTSATVTLNFYKRLVAMAKRERFYVISDIAYSDISFDGYKTSSIMEVDGALDVAVESFTLSKSYNMAGWRIGFFVGNKKLISALTKLKSWLDYGMFTPIQVAAATALNGSIDCVNEITEKYSHRQDKFIEEFSKIGWDIQRNKASMFIWAKIPNCVLHLGTLEFAKKLLIEQGVAISPGVGFGQDGEDWVRIALIQNNERIEQAALRVQEFFKQYDNKENKC</sequence>
<evidence type="ECO:0000256" key="3">
    <source>
        <dbReference type="ARBA" id="ARBA00022679"/>
    </source>
</evidence>
<dbReference type="PANTHER" id="PTHR42832">
    <property type="entry name" value="AMINO ACID AMINOTRANSFERASE"/>
    <property type="match status" value="1"/>
</dbReference>
<dbReference type="Gene3D" id="3.40.640.10">
    <property type="entry name" value="Type I PLP-dependent aspartate aminotransferase-like (Major domain)"/>
    <property type="match status" value="1"/>
</dbReference>
<dbReference type="InterPro" id="IPR004839">
    <property type="entry name" value="Aminotransferase_I/II_large"/>
</dbReference>
<dbReference type="AlphaFoldDB" id="A0A3B1DT25"/>
<dbReference type="InterPro" id="IPR015422">
    <property type="entry name" value="PyrdxlP-dep_Trfase_small"/>
</dbReference>
<dbReference type="EC" id="2.6.1.1" evidence="5"/>
<dbReference type="GO" id="GO:0004069">
    <property type="term" value="F:L-aspartate:2-oxoglutarate aminotransferase activity"/>
    <property type="evidence" value="ECO:0007669"/>
    <property type="project" value="UniProtKB-EC"/>
</dbReference>
<evidence type="ECO:0000313" key="5">
    <source>
        <dbReference type="EMBL" id="VAY87457.1"/>
    </source>
</evidence>
<organism evidence="5">
    <name type="scientific">hydrothermal vent metagenome</name>
    <dbReference type="NCBI Taxonomy" id="652676"/>
    <lineage>
        <taxon>unclassified sequences</taxon>
        <taxon>metagenomes</taxon>
        <taxon>ecological metagenomes</taxon>
    </lineage>
</organism>
<dbReference type="InterPro" id="IPR050881">
    <property type="entry name" value="LL-DAP_aminotransferase"/>
</dbReference>
<dbReference type="Gene3D" id="3.90.1150.10">
    <property type="entry name" value="Aspartate Aminotransferase, domain 1"/>
    <property type="match status" value="1"/>
</dbReference>
<dbReference type="CDD" id="cd00609">
    <property type="entry name" value="AAT_like"/>
    <property type="match status" value="1"/>
</dbReference>
<protein>
    <submittedName>
        <fullName evidence="5">Aspartate aminotransferase</fullName>
        <ecNumber evidence="5">2.6.1.1</ecNumber>
    </submittedName>
</protein>
<keyword evidence="3 5" id="KW-0808">Transferase</keyword>
<reference evidence="5" key="1">
    <citation type="submission" date="2018-10" db="EMBL/GenBank/DDBJ databases">
        <authorList>
            <person name="Aoki K."/>
        </authorList>
    </citation>
    <scope>NUCLEOTIDE SEQUENCE</scope>
</reference>
<evidence type="ECO:0000259" key="4">
    <source>
        <dbReference type="Pfam" id="PF00155"/>
    </source>
</evidence>
<dbReference type="InterPro" id="IPR015421">
    <property type="entry name" value="PyrdxlP-dep_Trfase_major"/>
</dbReference>
<dbReference type="Pfam" id="PF00155">
    <property type="entry name" value="Aminotran_1_2"/>
    <property type="match status" value="1"/>
</dbReference>
<comment type="cofactor">
    <cofactor evidence="1">
        <name>pyridoxal 5'-phosphate</name>
        <dbReference type="ChEBI" id="CHEBI:597326"/>
    </cofactor>
</comment>
<evidence type="ECO:0000256" key="1">
    <source>
        <dbReference type="ARBA" id="ARBA00001933"/>
    </source>
</evidence>